<accession>A0A1I4D3Y7</accession>
<sequence>MSEPVVLMEHAAFDDLGAAERDPSTDALAALRAIWAEGVASGDHRPVDDVLDVLAARYDAMQMKAP</sequence>
<dbReference type="EMBL" id="FOSV01000005">
    <property type="protein sequence ID" value="SFK88434.1"/>
    <property type="molecule type" value="Genomic_DNA"/>
</dbReference>
<gene>
    <name evidence="1" type="ORF">SAMN04488125_105176</name>
</gene>
<dbReference type="RefSeq" id="WP_091944287.1">
    <property type="nucleotide sequence ID" value="NZ_FOSV01000005.1"/>
</dbReference>
<dbReference type="AlphaFoldDB" id="A0A1I4D3Y7"/>
<keyword evidence="2" id="KW-1185">Reference proteome</keyword>
<name>A0A1I4D3Y7_9HYPH</name>
<evidence type="ECO:0000313" key="2">
    <source>
        <dbReference type="Proteomes" id="UP000198804"/>
    </source>
</evidence>
<dbReference type="Proteomes" id="UP000198804">
    <property type="component" value="Unassembled WGS sequence"/>
</dbReference>
<organism evidence="1 2">
    <name type="scientific">Methylorubrum salsuginis</name>
    <dbReference type="NCBI Taxonomy" id="414703"/>
    <lineage>
        <taxon>Bacteria</taxon>
        <taxon>Pseudomonadati</taxon>
        <taxon>Pseudomonadota</taxon>
        <taxon>Alphaproteobacteria</taxon>
        <taxon>Hyphomicrobiales</taxon>
        <taxon>Methylobacteriaceae</taxon>
        <taxon>Methylorubrum</taxon>
    </lineage>
</organism>
<reference evidence="2" key="1">
    <citation type="submission" date="2016-10" db="EMBL/GenBank/DDBJ databases">
        <authorList>
            <person name="Varghese N."/>
            <person name="Submissions S."/>
        </authorList>
    </citation>
    <scope>NUCLEOTIDE SEQUENCE [LARGE SCALE GENOMIC DNA]</scope>
    <source>
        <strain evidence="2">CGMCC 1.6474</strain>
    </source>
</reference>
<proteinExistence type="predicted"/>
<protein>
    <recommendedName>
        <fullName evidence="3">Antitoxin ParD1/3/4</fullName>
    </recommendedName>
</protein>
<dbReference type="STRING" id="414703.SAMN04488125_105176"/>
<evidence type="ECO:0008006" key="3">
    <source>
        <dbReference type="Google" id="ProtNLM"/>
    </source>
</evidence>
<evidence type="ECO:0000313" key="1">
    <source>
        <dbReference type="EMBL" id="SFK88434.1"/>
    </source>
</evidence>